<evidence type="ECO:0000313" key="1">
    <source>
        <dbReference type="EMBL" id="ATD66348.1"/>
    </source>
</evidence>
<accession>A0A290XBI7</accession>
<dbReference type="AlphaFoldDB" id="A0A290XBI7"/>
<reference evidence="2" key="1">
    <citation type="submission" date="2017-09" db="EMBL/GenBank/DDBJ databases">
        <title>Luteimonas liuhanmingii sp.nov., isolated from the intestinal contents of Tibetan Plateau Pika in Yushu, Qinghai Province, China.</title>
        <authorList>
            <person name="Gui Z."/>
        </authorList>
    </citation>
    <scope>NUCLEOTIDE SEQUENCE [LARGE SCALE GENOMIC DNA]</scope>
    <source>
        <strain evidence="2">100111</strain>
    </source>
</reference>
<gene>
    <name evidence="1" type="ORF">CNR27_01880</name>
</gene>
<dbReference type="EMBL" id="CP023406">
    <property type="protein sequence ID" value="ATD66348.1"/>
    <property type="molecule type" value="Genomic_DNA"/>
</dbReference>
<keyword evidence="2" id="KW-1185">Reference proteome</keyword>
<proteinExistence type="predicted"/>
<organism evidence="1 2">
    <name type="scientific">Luteimonas chenhongjianii</name>
    <dbReference type="NCBI Taxonomy" id="2006110"/>
    <lineage>
        <taxon>Bacteria</taxon>
        <taxon>Pseudomonadati</taxon>
        <taxon>Pseudomonadota</taxon>
        <taxon>Gammaproteobacteria</taxon>
        <taxon>Lysobacterales</taxon>
        <taxon>Lysobacteraceae</taxon>
        <taxon>Luteimonas</taxon>
    </lineage>
</organism>
<evidence type="ECO:0000313" key="2">
    <source>
        <dbReference type="Proteomes" id="UP000218968"/>
    </source>
</evidence>
<name>A0A290XBI7_9GAMM</name>
<sequence>MDTQEREWMHDLRNAANAVGISVTLGRRLVADGDHVRALEALDRAEVALVRIRDLLRGSAHRPAEPPRE</sequence>
<protein>
    <recommendedName>
        <fullName evidence="3">Histidine kinase</fullName>
    </recommendedName>
</protein>
<dbReference type="Proteomes" id="UP000218968">
    <property type="component" value="Chromosome"/>
</dbReference>
<evidence type="ECO:0008006" key="3">
    <source>
        <dbReference type="Google" id="ProtNLM"/>
    </source>
</evidence>
<dbReference type="KEGG" id="lum:CNR27_01880"/>